<keyword evidence="1" id="KW-0472">Membrane</keyword>
<dbReference type="AlphaFoldDB" id="A0A7W4PQE4"/>
<gene>
    <name evidence="2" type="ORF">HLH27_15760</name>
</gene>
<dbReference type="RefSeq" id="WP_182950997.1">
    <property type="nucleotide sequence ID" value="NZ_JABEQK010000016.1"/>
</dbReference>
<feature type="transmembrane region" description="Helical" evidence="1">
    <location>
        <begin position="20"/>
        <end position="38"/>
    </location>
</feature>
<sequence>MTSPNNVGVTEPFGLEFIQSLAGAFFALHISAVVRHCLSDTEDSKMQFRQMVRGGAVIAALALSAATMPAYAQGTVRVVDAQGHQIGILVPVHNISTVPAMPDIAMFDALDRMMAREMAVMEATDRELMAQLNRPLRAVPAIDRDVPNQSMSWQSVEMVHVGGPTASCIQTVTVTSDGQSAPIVHTSSTGGQACAALTAPLAVKGFEQRGMDSPVLFHAGDRHMAAPEGEHGRNAL</sequence>
<keyword evidence="3" id="KW-1185">Reference proteome</keyword>
<dbReference type="EMBL" id="JABEQK010000016">
    <property type="protein sequence ID" value="MBB2206455.1"/>
    <property type="molecule type" value="Genomic_DNA"/>
</dbReference>
<name>A0A7W4PQE4_9PROT</name>
<feature type="transmembrane region" description="Helical" evidence="1">
    <location>
        <begin position="50"/>
        <end position="72"/>
    </location>
</feature>
<dbReference type="Proteomes" id="UP000540556">
    <property type="component" value="Unassembled WGS sequence"/>
</dbReference>
<evidence type="ECO:0000256" key="1">
    <source>
        <dbReference type="SAM" id="Phobius"/>
    </source>
</evidence>
<keyword evidence="1" id="KW-1133">Transmembrane helix</keyword>
<organism evidence="2 3">
    <name type="scientific">Gluconacetobacter takamatsuzukensis</name>
    <dbReference type="NCBI Taxonomy" id="1286190"/>
    <lineage>
        <taxon>Bacteria</taxon>
        <taxon>Pseudomonadati</taxon>
        <taxon>Pseudomonadota</taxon>
        <taxon>Alphaproteobacteria</taxon>
        <taxon>Acetobacterales</taxon>
        <taxon>Acetobacteraceae</taxon>
        <taxon>Gluconacetobacter</taxon>
    </lineage>
</organism>
<keyword evidence="1" id="KW-0812">Transmembrane</keyword>
<reference evidence="2 3" key="1">
    <citation type="submission" date="2020-04" db="EMBL/GenBank/DDBJ databases">
        <title>Description of novel Gluconacetobacter.</title>
        <authorList>
            <person name="Sombolestani A."/>
        </authorList>
    </citation>
    <scope>NUCLEOTIDE SEQUENCE [LARGE SCALE GENOMIC DNA]</scope>
    <source>
        <strain evidence="2 3">LMG 27800</strain>
    </source>
</reference>
<protein>
    <submittedName>
        <fullName evidence="2">Uncharacterized protein</fullName>
    </submittedName>
</protein>
<comment type="caution">
    <text evidence="2">The sequence shown here is derived from an EMBL/GenBank/DDBJ whole genome shotgun (WGS) entry which is preliminary data.</text>
</comment>
<evidence type="ECO:0000313" key="2">
    <source>
        <dbReference type="EMBL" id="MBB2206455.1"/>
    </source>
</evidence>
<accession>A0A7W4PQE4</accession>
<evidence type="ECO:0000313" key="3">
    <source>
        <dbReference type="Proteomes" id="UP000540556"/>
    </source>
</evidence>
<proteinExistence type="predicted"/>